<sequence length="968" mass="106778">MTSLPTFCTPVFHASFASVTLGGRTETESSFGVRESGRMERATSLREKSGTVGVGRRAFWRILMVGWKGMCHEWGMHQFNVSPDLGQQGGRFPPRFADIPGEPFAAVEHLIQTWTAEDSMPWSPAAHLLYCASEFSKRCPRLGRNSTCCGQKELRHHAVAITNGRIVAIGSTSWIGALGGPQTQIVDLGGRRVIPGLVDTHNHGVKGCLATLFACKFPFSVTPKDLEDALNDFMDRNPQVQFVMGGRYGSDFLSKYAHELVPTPREWLDARSRGRAVYLREYSGHDGWTNSKALEHFGITKDSPDPKGGKIVRDPQTGEPSGPMVEEADVKARAAWPDWTPEQYRTAVLELVKIANGFGITGSTDADANEGILRAFKEADDQKKLSLWIAAAQTTPYGHREEPLDYSHFERWRDTFASAHVDTRFIKIYLDGVPLNDSRTAFMVEPYTPDPHGRFPHDHRGSAHVPPPVLARDLVELDCRGFTVKTHCCGDGSVRAWLDAIQAARQANGDSGLRHEVAHTSIVTKEDVPRFRELNAVAELSPYLWSGEGCVGDTRKCVDAERIARWYPTRELLEAGATITAGSDWPAAVASMNPWLGLASLVTRRDPTSPTVPAIAPDQAISMEQALEIFTVQGARALRRDGLTGSIEEGKSADLVVLDRDIFKVPPDDVAFTQVEMTFFEGKLVFERKPSNDTAPPPPTTIGIPPDPKAPIAPQTAGGSSSTYGTIPLPEKQEISSGSSFCGFAVGYFGKKLGQGTINEIPWSDQTDGFMYYIIATLFFIGGLILFLSYLRYIGFIEIHWDVISESFKQRLDINGDGVLDFKDMQAGYAEFLKWIASTGFPVTAAFTGGIVLGLHSSRLCDYVAMSVGYNWPDECSPEIKSKVKTFFEEIQPDLDQRPYPFTYLSTMLHGSTQDEIFTIFNGRTRNGKSVLADLMKETLGDYCVMVDSKMATADRPMSGAPSQIYWN</sequence>
<dbReference type="GO" id="GO:0016020">
    <property type="term" value="C:membrane"/>
    <property type="evidence" value="ECO:0007669"/>
    <property type="project" value="UniProtKB-SubCell"/>
</dbReference>
<dbReference type="SUPFAM" id="SSF51338">
    <property type="entry name" value="Composite domain of metallo-dependent hydrolases"/>
    <property type="match status" value="1"/>
</dbReference>
<feature type="region of interest" description="Disordered" evidence="6">
    <location>
        <begin position="688"/>
        <end position="722"/>
    </location>
</feature>
<feature type="region of interest" description="Disordered" evidence="6">
    <location>
        <begin position="297"/>
        <end position="324"/>
    </location>
</feature>
<keyword evidence="10" id="KW-1185">Reference proteome</keyword>
<dbReference type="OrthoDB" id="2155162at2759"/>
<keyword evidence="3 7" id="KW-0812">Transmembrane</keyword>
<dbReference type="InterPro" id="IPR032466">
    <property type="entry name" value="Metal_Hydrolase"/>
</dbReference>
<dbReference type="Pfam" id="PF04930">
    <property type="entry name" value="FUN14"/>
    <property type="match status" value="1"/>
</dbReference>
<dbReference type="PANTHER" id="PTHR22642:SF2">
    <property type="entry name" value="PROTEIN LONG AFTER FAR-RED 3"/>
    <property type="match status" value="1"/>
</dbReference>
<dbReference type="CDD" id="cd01300">
    <property type="entry name" value="YtcJ_like"/>
    <property type="match status" value="1"/>
</dbReference>
<evidence type="ECO:0000313" key="9">
    <source>
        <dbReference type="EMBL" id="KXS16156.1"/>
    </source>
</evidence>
<proteinExistence type="inferred from homology"/>
<comment type="subcellular location">
    <subcellularLocation>
        <location evidence="1">Membrane</location>
    </subcellularLocation>
</comment>
<evidence type="ECO:0000256" key="5">
    <source>
        <dbReference type="ARBA" id="ARBA00023136"/>
    </source>
</evidence>
<name>A0A139AH78_GONPJ</name>
<dbReference type="Pfam" id="PF07969">
    <property type="entry name" value="Amidohydro_3"/>
    <property type="match status" value="1"/>
</dbReference>
<feature type="compositionally biased region" description="Pro residues" evidence="6">
    <location>
        <begin position="695"/>
        <end position="711"/>
    </location>
</feature>
<dbReference type="InterPro" id="IPR007014">
    <property type="entry name" value="FUN14"/>
</dbReference>
<dbReference type="EMBL" id="KQ965756">
    <property type="protein sequence ID" value="KXS16156.1"/>
    <property type="molecule type" value="Genomic_DNA"/>
</dbReference>
<organism evidence="9 10">
    <name type="scientific">Gonapodya prolifera (strain JEL478)</name>
    <name type="common">Monoblepharis prolifera</name>
    <dbReference type="NCBI Taxonomy" id="1344416"/>
    <lineage>
        <taxon>Eukaryota</taxon>
        <taxon>Fungi</taxon>
        <taxon>Fungi incertae sedis</taxon>
        <taxon>Chytridiomycota</taxon>
        <taxon>Chytridiomycota incertae sedis</taxon>
        <taxon>Monoblepharidomycetes</taxon>
        <taxon>Monoblepharidales</taxon>
        <taxon>Gonapodyaceae</taxon>
        <taxon>Gonapodya</taxon>
    </lineage>
</organism>
<dbReference type="Gene3D" id="3.10.310.70">
    <property type="match status" value="1"/>
</dbReference>
<dbReference type="AlphaFoldDB" id="A0A139AH78"/>
<evidence type="ECO:0000256" key="2">
    <source>
        <dbReference type="ARBA" id="ARBA00009160"/>
    </source>
</evidence>
<evidence type="ECO:0000313" key="10">
    <source>
        <dbReference type="Proteomes" id="UP000070544"/>
    </source>
</evidence>
<dbReference type="GO" id="GO:0016810">
    <property type="term" value="F:hydrolase activity, acting on carbon-nitrogen (but not peptide) bonds"/>
    <property type="evidence" value="ECO:0007669"/>
    <property type="project" value="InterPro"/>
</dbReference>
<feature type="compositionally biased region" description="Basic and acidic residues" evidence="6">
    <location>
        <begin position="297"/>
        <end position="313"/>
    </location>
</feature>
<dbReference type="PROSITE" id="PS00018">
    <property type="entry name" value="EF_HAND_1"/>
    <property type="match status" value="1"/>
</dbReference>
<dbReference type="Proteomes" id="UP000070544">
    <property type="component" value="Unassembled WGS sequence"/>
</dbReference>
<dbReference type="InterPro" id="IPR011059">
    <property type="entry name" value="Metal-dep_hydrolase_composite"/>
</dbReference>
<dbReference type="PANTHER" id="PTHR22642">
    <property type="entry name" value="IMIDAZOLONEPROPIONASE"/>
    <property type="match status" value="1"/>
</dbReference>
<evidence type="ECO:0000256" key="6">
    <source>
        <dbReference type="SAM" id="MobiDB-lite"/>
    </source>
</evidence>
<evidence type="ECO:0000259" key="8">
    <source>
        <dbReference type="Pfam" id="PF07969"/>
    </source>
</evidence>
<dbReference type="SUPFAM" id="SSF51556">
    <property type="entry name" value="Metallo-dependent hydrolases"/>
    <property type="match status" value="1"/>
</dbReference>
<keyword evidence="5 7" id="KW-0472">Membrane</keyword>
<accession>A0A139AH78</accession>
<keyword evidence="4 7" id="KW-1133">Transmembrane helix</keyword>
<dbReference type="InterPro" id="IPR018247">
    <property type="entry name" value="EF_Hand_1_Ca_BS"/>
</dbReference>
<gene>
    <name evidence="9" type="ORF">M427DRAFT_145127</name>
</gene>
<dbReference type="InterPro" id="IPR033932">
    <property type="entry name" value="YtcJ-like"/>
</dbReference>
<feature type="transmembrane region" description="Helical" evidence="7">
    <location>
        <begin position="770"/>
        <end position="791"/>
    </location>
</feature>
<dbReference type="Gene3D" id="3.20.20.140">
    <property type="entry name" value="Metal-dependent hydrolases"/>
    <property type="match status" value="1"/>
</dbReference>
<dbReference type="Gene3D" id="2.30.40.10">
    <property type="entry name" value="Urease, subunit C, domain 1"/>
    <property type="match status" value="1"/>
</dbReference>
<reference evidence="9 10" key="1">
    <citation type="journal article" date="2015" name="Genome Biol. Evol.">
        <title>Phylogenomic analyses indicate that early fungi evolved digesting cell walls of algal ancestors of land plants.</title>
        <authorList>
            <person name="Chang Y."/>
            <person name="Wang S."/>
            <person name="Sekimoto S."/>
            <person name="Aerts A.L."/>
            <person name="Choi C."/>
            <person name="Clum A."/>
            <person name="LaButti K.M."/>
            <person name="Lindquist E.A."/>
            <person name="Yee Ngan C."/>
            <person name="Ohm R.A."/>
            <person name="Salamov A.A."/>
            <person name="Grigoriev I.V."/>
            <person name="Spatafora J.W."/>
            <person name="Berbee M.L."/>
        </authorList>
    </citation>
    <scope>NUCLEOTIDE SEQUENCE [LARGE SCALE GENOMIC DNA]</scope>
    <source>
        <strain evidence="9 10">JEL478</strain>
    </source>
</reference>
<comment type="similarity">
    <text evidence="2">Belongs to the FUN14 family.</text>
</comment>
<evidence type="ECO:0000256" key="3">
    <source>
        <dbReference type="ARBA" id="ARBA00022692"/>
    </source>
</evidence>
<dbReference type="STRING" id="1344416.A0A139AH78"/>
<evidence type="ECO:0000256" key="4">
    <source>
        <dbReference type="ARBA" id="ARBA00022989"/>
    </source>
</evidence>
<evidence type="ECO:0000256" key="7">
    <source>
        <dbReference type="SAM" id="Phobius"/>
    </source>
</evidence>
<evidence type="ECO:0000256" key="1">
    <source>
        <dbReference type="ARBA" id="ARBA00004370"/>
    </source>
</evidence>
<feature type="domain" description="Amidohydrolase 3" evidence="8">
    <location>
        <begin position="184"/>
        <end position="686"/>
    </location>
</feature>
<protein>
    <recommendedName>
        <fullName evidence="8">Amidohydrolase 3 domain-containing protein</fullName>
    </recommendedName>
</protein>
<dbReference type="InterPro" id="IPR013108">
    <property type="entry name" value="Amidohydro_3"/>
</dbReference>